<gene>
    <name evidence="2" type="ORF">CCMP2556_LOCUS39773</name>
</gene>
<evidence type="ECO:0000313" key="3">
    <source>
        <dbReference type="Proteomes" id="UP001642484"/>
    </source>
</evidence>
<reference evidence="2 3" key="1">
    <citation type="submission" date="2024-02" db="EMBL/GenBank/DDBJ databases">
        <authorList>
            <person name="Chen Y."/>
            <person name="Shah S."/>
            <person name="Dougan E. K."/>
            <person name="Thang M."/>
            <person name="Chan C."/>
        </authorList>
    </citation>
    <scope>NUCLEOTIDE SEQUENCE [LARGE SCALE GENOMIC DNA]</scope>
</reference>
<comment type="caution">
    <text evidence="2">The sequence shown here is derived from an EMBL/GenBank/DDBJ whole genome shotgun (WGS) entry which is preliminary data.</text>
</comment>
<name>A0ABP0PZ28_9DINO</name>
<feature type="compositionally biased region" description="Basic and acidic residues" evidence="1">
    <location>
        <begin position="13"/>
        <end position="22"/>
    </location>
</feature>
<feature type="compositionally biased region" description="Basic and acidic residues" evidence="1">
    <location>
        <begin position="271"/>
        <end position="287"/>
    </location>
</feature>
<evidence type="ECO:0000256" key="1">
    <source>
        <dbReference type="SAM" id="MobiDB-lite"/>
    </source>
</evidence>
<feature type="region of interest" description="Disordered" evidence="1">
    <location>
        <begin position="1"/>
        <end position="136"/>
    </location>
</feature>
<feature type="compositionally biased region" description="Low complexity" evidence="1">
    <location>
        <begin position="241"/>
        <end position="251"/>
    </location>
</feature>
<proteinExistence type="predicted"/>
<feature type="compositionally biased region" description="Basic and acidic residues" evidence="1">
    <location>
        <begin position="109"/>
        <end position="124"/>
    </location>
</feature>
<feature type="region of interest" description="Disordered" evidence="1">
    <location>
        <begin position="241"/>
        <end position="342"/>
    </location>
</feature>
<accession>A0ABP0PZ28</accession>
<sequence length="386" mass="43834">MNRISFGMDDAEEKWWPNKPLEKSSPAWMWKLQRQHLAKGENRNKAGKKKGSGTTSQAPDEEGPPLGKGDVEMEKEAPLEKGMDDKVGEVEMKEEEPVEKEGAQGGVQMKEETPLEKGEDDLMKGEGLSMRQEVEKKNKRKKIMVDYRNTLAINDHIMMPWSVGSKTSLCIQHGCTIMFDDAGDILQEAVSKGIQVYPIRKTMHWHWWADKEKESQQEEEEAEQKQPQQCLTFEKGSVYQQWQQGQQQGQQELACDEEGPPLQKGDEEMEKEAPLEKGMDDKVGEVEMKEEEPVEKEGAQGGVEMKEETPLEKGEGEMKGTPGTPLEKGYLGMHQPMSLFPKPGEGLFIRQEVEERKKMKKIMVDYHNTLAINDHISQESSDALES</sequence>
<dbReference type="Proteomes" id="UP001642484">
    <property type="component" value="Unassembled WGS sequence"/>
</dbReference>
<evidence type="ECO:0000313" key="2">
    <source>
        <dbReference type="EMBL" id="CAK9081270.1"/>
    </source>
</evidence>
<keyword evidence="3" id="KW-1185">Reference proteome</keyword>
<dbReference type="EMBL" id="CAXAMN010023826">
    <property type="protein sequence ID" value="CAK9081270.1"/>
    <property type="molecule type" value="Genomic_DNA"/>
</dbReference>
<protein>
    <submittedName>
        <fullName evidence="2">Uncharacterized protein</fullName>
    </submittedName>
</protein>
<feature type="compositionally biased region" description="Basic and acidic residues" evidence="1">
    <location>
        <begin position="69"/>
        <end position="91"/>
    </location>
</feature>
<feature type="compositionally biased region" description="Basic and acidic residues" evidence="1">
    <location>
        <begin position="304"/>
        <end position="318"/>
    </location>
</feature>
<organism evidence="2 3">
    <name type="scientific">Durusdinium trenchii</name>
    <dbReference type="NCBI Taxonomy" id="1381693"/>
    <lineage>
        <taxon>Eukaryota</taxon>
        <taxon>Sar</taxon>
        <taxon>Alveolata</taxon>
        <taxon>Dinophyceae</taxon>
        <taxon>Suessiales</taxon>
        <taxon>Symbiodiniaceae</taxon>
        <taxon>Durusdinium</taxon>
    </lineage>
</organism>